<name>A0A6N4VFQ3_9MYCO</name>
<keyword evidence="2" id="KW-1185">Reference proteome</keyword>
<accession>A0A6N4VFQ3</accession>
<dbReference type="KEGG" id="mpof:MPOR_44600"/>
<protein>
    <submittedName>
        <fullName evidence="1">Uncharacterized protein</fullName>
    </submittedName>
</protein>
<sequence>MNDNALLNAPAQDVIDELVEAGSVRCPELDIDSAYQIEPTEVDQQYQQFGERYSRHVTRFVLVVPFDGEKDVFTFCPDHSTTVRPSVLQLNSEDIRLAVDDPPDDPAALKQGFDNQIATIEKYLAWSRSQIEAHNQQIVAEVPVLVMRRREQLLATRNLQAAIGYPVRRRKDADTYARL</sequence>
<reference evidence="1 2" key="1">
    <citation type="journal article" date="2019" name="Emerg. Microbes Infect.">
        <title>Comprehensive subspecies identification of 175 nontuberculous mycobacteria species based on 7547 genomic profiles.</title>
        <authorList>
            <person name="Matsumoto Y."/>
            <person name="Kinjo T."/>
            <person name="Motooka D."/>
            <person name="Nabeya D."/>
            <person name="Jung N."/>
            <person name="Uechi K."/>
            <person name="Horii T."/>
            <person name="Iida T."/>
            <person name="Fujita J."/>
            <person name="Nakamura S."/>
        </authorList>
    </citation>
    <scope>NUCLEOTIDE SEQUENCE [LARGE SCALE GENOMIC DNA]</scope>
    <source>
        <strain evidence="1 2">JCM 12603</strain>
    </source>
</reference>
<gene>
    <name evidence="1" type="ORF">MPOR_44600</name>
</gene>
<evidence type="ECO:0000313" key="2">
    <source>
        <dbReference type="Proteomes" id="UP000466785"/>
    </source>
</evidence>
<dbReference type="AlphaFoldDB" id="A0A6N4VFQ3"/>
<dbReference type="RefSeq" id="WP_197746553.1">
    <property type="nucleotide sequence ID" value="NZ_AP022570.1"/>
</dbReference>
<organism evidence="1 2">
    <name type="scientific">Mycolicibacterium poriferae</name>
    <dbReference type="NCBI Taxonomy" id="39694"/>
    <lineage>
        <taxon>Bacteria</taxon>
        <taxon>Bacillati</taxon>
        <taxon>Actinomycetota</taxon>
        <taxon>Actinomycetes</taxon>
        <taxon>Mycobacteriales</taxon>
        <taxon>Mycobacteriaceae</taxon>
        <taxon>Mycolicibacterium</taxon>
    </lineage>
</organism>
<evidence type="ECO:0000313" key="1">
    <source>
        <dbReference type="EMBL" id="BBX53434.1"/>
    </source>
</evidence>
<dbReference type="Proteomes" id="UP000466785">
    <property type="component" value="Chromosome"/>
</dbReference>
<dbReference type="EMBL" id="AP022570">
    <property type="protein sequence ID" value="BBX53434.1"/>
    <property type="molecule type" value="Genomic_DNA"/>
</dbReference>
<proteinExistence type="predicted"/>